<dbReference type="InterPro" id="IPR001279">
    <property type="entry name" value="Metallo-B-lactamas"/>
</dbReference>
<comment type="caution">
    <text evidence="3">The sequence shown here is derived from an EMBL/GenBank/DDBJ whole genome shotgun (WGS) entry which is preliminary data.</text>
</comment>
<keyword evidence="4" id="KW-1185">Reference proteome</keyword>
<keyword evidence="1" id="KW-0479">Metal-binding</keyword>
<dbReference type="CDD" id="cd07724">
    <property type="entry name" value="POD-like_MBL-fold"/>
    <property type="match status" value="1"/>
</dbReference>
<dbReference type="Proteomes" id="UP001596956">
    <property type="component" value="Unassembled WGS sequence"/>
</dbReference>
<feature type="domain" description="Rhodanese" evidence="2">
    <location>
        <begin position="376"/>
        <end position="462"/>
    </location>
</feature>
<accession>A0ABW3BA59</accession>
<dbReference type="PROSITE" id="PS50206">
    <property type="entry name" value="RHODANESE_3"/>
    <property type="match status" value="1"/>
</dbReference>
<sequence length="463" mass="48788">MTTDAIEVEVIETSSLGDRSYLATDGNAAVVVDPQRDIDRILALAGQLGADITHVVETHIHNDYVSGGLELSRLTGADYGVAAADDVPFQRAPLSDGDTVEVSDRMRLRALATPGHTFHHLSYVLEGPEGPEGVFTGGSLLFGTTVRTDLRGAAHAETLARHQHASARRLADVLPEGASIWPTHGFGSFCTAAAAQTDDSTLGRERQANPALRLAADAFVTQTLAGLDAYPAYYVHMGVANLVGPEPVDLRAPHQADPNELRRRLDKGEWVVDLRHRTAYVQGHVAGTVSLGLDGPMATWLGWMIDWGAPLTLLGDSPEQVARAQRELVRIGVDRVEAAATGEPAELAAGSEQVRALASADFAEVARVLAAEAGGSGSGEVVLDVRLNNEWSASHVAGAIHIPLPQVARRIGEIPPGRVWVHCGSGYRAAAAASLLDAAGRDVVLIDDVFAEAAPSGVPMTEG</sequence>
<dbReference type="InterPro" id="IPR051682">
    <property type="entry name" value="Mito_Persulfide_Diox"/>
</dbReference>
<evidence type="ECO:0000259" key="2">
    <source>
        <dbReference type="PROSITE" id="PS50206"/>
    </source>
</evidence>
<dbReference type="PANTHER" id="PTHR43084:SF1">
    <property type="entry name" value="PERSULFIDE DIOXYGENASE ETHE1, MITOCHONDRIAL"/>
    <property type="match status" value="1"/>
</dbReference>
<dbReference type="InterPro" id="IPR044528">
    <property type="entry name" value="POD-like_MBL-fold"/>
</dbReference>
<dbReference type="EMBL" id="JBHTHR010000031">
    <property type="protein sequence ID" value="MFD0800231.1"/>
    <property type="molecule type" value="Genomic_DNA"/>
</dbReference>
<protein>
    <submittedName>
        <fullName evidence="3">Rhodanese-like domain-containing protein</fullName>
    </submittedName>
</protein>
<evidence type="ECO:0000313" key="4">
    <source>
        <dbReference type="Proteomes" id="UP001596956"/>
    </source>
</evidence>
<dbReference type="Pfam" id="PF00753">
    <property type="entry name" value="Lactamase_B"/>
    <property type="match status" value="1"/>
</dbReference>
<dbReference type="Gene3D" id="3.60.15.10">
    <property type="entry name" value="Ribonuclease Z/Hydroxyacylglutathione hydrolase-like"/>
    <property type="match status" value="1"/>
</dbReference>
<dbReference type="SUPFAM" id="SSF56281">
    <property type="entry name" value="Metallo-hydrolase/oxidoreductase"/>
    <property type="match status" value="1"/>
</dbReference>
<dbReference type="InterPro" id="IPR036866">
    <property type="entry name" value="RibonucZ/Hydroxyglut_hydro"/>
</dbReference>
<dbReference type="SMART" id="SM00849">
    <property type="entry name" value="Lactamase_B"/>
    <property type="match status" value="1"/>
</dbReference>
<dbReference type="SUPFAM" id="SSF52821">
    <property type="entry name" value="Rhodanese/Cell cycle control phosphatase"/>
    <property type="match status" value="2"/>
</dbReference>
<dbReference type="InterPro" id="IPR001763">
    <property type="entry name" value="Rhodanese-like_dom"/>
</dbReference>
<dbReference type="PANTHER" id="PTHR43084">
    <property type="entry name" value="PERSULFIDE DIOXYGENASE ETHE1"/>
    <property type="match status" value="1"/>
</dbReference>
<dbReference type="SMART" id="SM00450">
    <property type="entry name" value="RHOD"/>
    <property type="match status" value="1"/>
</dbReference>
<organism evidence="3 4">
    <name type="scientific">Streptomonospora algeriensis</name>
    <dbReference type="NCBI Taxonomy" id="995084"/>
    <lineage>
        <taxon>Bacteria</taxon>
        <taxon>Bacillati</taxon>
        <taxon>Actinomycetota</taxon>
        <taxon>Actinomycetes</taxon>
        <taxon>Streptosporangiales</taxon>
        <taxon>Nocardiopsidaceae</taxon>
        <taxon>Streptomonospora</taxon>
    </lineage>
</organism>
<dbReference type="InterPro" id="IPR036873">
    <property type="entry name" value="Rhodanese-like_dom_sf"/>
</dbReference>
<dbReference type="Pfam" id="PF00581">
    <property type="entry name" value="Rhodanese"/>
    <property type="match status" value="1"/>
</dbReference>
<reference evidence="4" key="1">
    <citation type="journal article" date="2019" name="Int. J. Syst. Evol. Microbiol.">
        <title>The Global Catalogue of Microorganisms (GCM) 10K type strain sequencing project: providing services to taxonomists for standard genome sequencing and annotation.</title>
        <authorList>
            <consortium name="The Broad Institute Genomics Platform"/>
            <consortium name="The Broad Institute Genome Sequencing Center for Infectious Disease"/>
            <person name="Wu L."/>
            <person name="Ma J."/>
        </authorList>
    </citation>
    <scope>NUCLEOTIDE SEQUENCE [LARGE SCALE GENOMIC DNA]</scope>
    <source>
        <strain evidence="4">CCUG 63369</strain>
    </source>
</reference>
<evidence type="ECO:0000313" key="3">
    <source>
        <dbReference type="EMBL" id="MFD0800231.1"/>
    </source>
</evidence>
<dbReference type="Gene3D" id="3.40.250.10">
    <property type="entry name" value="Rhodanese-like domain"/>
    <property type="match status" value="2"/>
</dbReference>
<name>A0ABW3BA59_9ACTN</name>
<evidence type="ECO:0000256" key="1">
    <source>
        <dbReference type="ARBA" id="ARBA00022723"/>
    </source>
</evidence>
<gene>
    <name evidence="3" type="ORF">ACFQZU_02710</name>
</gene>
<proteinExistence type="predicted"/>